<dbReference type="InterPro" id="IPR045090">
    <property type="entry name" value="Pept_M3A_M3B"/>
</dbReference>
<dbReference type="GO" id="GO:0046872">
    <property type="term" value="F:metal ion binding"/>
    <property type="evidence" value="ECO:0007669"/>
    <property type="project" value="UniProtKB-UniRule"/>
</dbReference>
<dbReference type="InterPro" id="IPR001567">
    <property type="entry name" value="Pept_M3A_M3B_dom"/>
</dbReference>
<dbReference type="InterPro" id="IPR024077">
    <property type="entry name" value="Neurolysin/TOP_dom2"/>
</dbReference>
<evidence type="ECO:0000256" key="3">
    <source>
        <dbReference type="ARBA" id="ARBA00022723"/>
    </source>
</evidence>
<dbReference type="PROSITE" id="PS51318">
    <property type="entry name" value="TAT"/>
    <property type="match status" value="1"/>
</dbReference>
<evidence type="ECO:0000313" key="10">
    <source>
        <dbReference type="EMBL" id="MBR7618130.1"/>
    </source>
</evidence>
<keyword evidence="11" id="KW-1185">Reference proteome</keyword>
<comment type="similarity">
    <text evidence="1 7">Belongs to the peptidase M3 family.</text>
</comment>
<dbReference type="EMBL" id="JAGSGD010000001">
    <property type="protein sequence ID" value="MBR7618130.1"/>
    <property type="molecule type" value="Genomic_DNA"/>
</dbReference>
<accession>A0A941CWS1</accession>
<sequence length="706" mass="79338">MHRRTFLAASSALAAATLVPTMSLAADADLLSAPWTGPYGGVPPFDKVKVADFAPAIEAAMASELAEIDAIAANREPPTFGNTIEALERTGDAKNRVDTLYGIWSGTLSTPEMRAVEKVMAPKDAAHGDKILQNGALFKRIEAVYDARERSGLTPEQQRLTWLYWNRFVRAGARLSPEAKARVAAINQELANNFTTFSQNLLADETDYVLYLRTESELKGLPDDVRDACAGAAEERGHKGEFAILNTRSSIDPFLTYSTRRDLREKVWRTFYSRGDNGDAHDNNATIKTILKLRVERAKLLGYPTHAHWRLENAMAKTPENAMALMMRVWPSAIARVRQEVAEMQTIADKEKAGLKIEPWDYRFYAEKVRAERYNLDMNEVKAYMQLDKLREGMHWAAGQLYGFSFVPISDVPVAHPDIKVWEVKAADGRHVGLWYFDPYARQGKRSGAWMNAYRAQEKFRGKITTIVSNNANFVKGAPGEPVLISWDDGITMFHEFGHALHGLNSDVTYPSLSGTAVARDYVEFPSQLNEHWLPTPEVLNRFAVHYQTGKPIPAALVAKIEKAHTFRQGFNVTEYLSSALIDMKLHLAGDADIDPDAFEREELAKLDMPKELPMRHRTPQFQHVFASDGYSAGYYSYLWSEVLDHDAFEAFTEAKGPYDKTVAKRLHDKVMSIGNTVDPAQAYRSFRGRDPDVKAYLRDKGFPTT</sequence>
<gene>
    <name evidence="10" type="ORF">JKL49_01915</name>
</gene>
<keyword evidence="3 7" id="KW-0479">Metal-binding</keyword>
<evidence type="ECO:0000256" key="7">
    <source>
        <dbReference type="RuleBase" id="RU003435"/>
    </source>
</evidence>
<dbReference type="InterPro" id="IPR034005">
    <property type="entry name" value="M3A_DCP"/>
</dbReference>
<dbReference type="CDD" id="cd06456">
    <property type="entry name" value="M3A_DCP"/>
    <property type="match status" value="1"/>
</dbReference>
<dbReference type="Proteomes" id="UP000622580">
    <property type="component" value="Unassembled WGS sequence"/>
</dbReference>
<evidence type="ECO:0000313" key="11">
    <source>
        <dbReference type="Proteomes" id="UP000622580"/>
    </source>
</evidence>
<dbReference type="InterPro" id="IPR024079">
    <property type="entry name" value="MetalloPept_cat_dom_sf"/>
</dbReference>
<dbReference type="InterPro" id="IPR006311">
    <property type="entry name" value="TAT_signal"/>
</dbReference>
<dbReference type="GO" id="GO:0006508">
    <property type="term" value="P:proteolysis"/>
    <property type="evidence" value="ECO:0007669"/>
    <property type="project" value="UniProtKB-KW"/>
</dbReference>
<comment type="caution">
    <text evidence="10">The sequence shown here is derived from an EMBL/GenBank/DDBJ whole genome shotgun (WGS) entry which is preliminary data.</text>
</comment>
<name>A0A941CWS1_9CAUL</name>
<evidence type="ECO:0000256" key="1">
    <source>
        <dbReference type="ARBA" id="ARBA00006040"/>
    </source>
</evidence>
<dbReference type="GO" id="GO:0004180">
    <property type="term" value="F:carboxypeptidase activity"/>
    <property type="evidence" value="ECO:0007669"/>
    <property type="project" value="TreeGrafter"/>
</dbReference>
<dbReference type="SUPFAM" id="SSF55486">
    <property type="entry name" value="Metalloproteases ('zincins'), catalytic domain"/>
    <property type="match status" value="1"/>
</dbReference>
<dbReference type="AlphaFoldDB" id="A0A941CWS1"/>
<dbReference type="Pfam" id="PF01432">
    <property type="entry name" value="Peptidase_M3"/>
    <property type="match status" value="1"/>
</dbReference>
<keyword evidence="8" id="KW-0732">Signal</keyword>
<dbReference type="FunFam" id="3.40.390.10:FF:000009">
    <property type="entry name" value="Oligopeptidase A"/>
    <property type="match status" value="1"/>
</dbReference>
<feature type="chain" id="PRO_5036912091" evidence="8">
    <location>
        <begin position="26"/>
        <end position="706"/>
    </location>
</feature>
<evidence type="ECO:0000259" key="9">
    <source>
        <dbReference type="Pfam" id="PF01432"/>
    </source>
</evidence>
<evidence type="ECO:0000256" key="2">
    <source>
        <dbReference type="ARBA" id="ARBA00022670"/>
    </source>
</evidence>
<dbReference type="RefSeq" id="WP_215337932.1">
    <property type="nucleotide sequence ID" value="NZ_JAGSGD010000001.1"/>
</dbReference>
<dbReference type="PANTHER" id="PTHR43660:SF1">
    <property type="entry name" value="DIPEPTIDYL CARBOXYPEPTIDASE"/>
    <property type="match status" value="1"/>
</dbReference>
<keyword evidence="4 7" id="KW-0378">Hydrolase</keyword>
<dbReference type="Gene3D" id="1.10.1370.10">
    <property type="entry name" value="Neurolysin, domain 3"/>
    <property type="match status" value="1"/>
</dbReference>
<dbReference type="GO" id="GO:0005829">
    <property type="term" value="C:cytosol"/>
    <property type="evidence" value="ECO:0007669"/>
    <property type="project" value="TreeGrafter"/>
</dbReference>
<evidence type="ECO:0000256" key="8">
    <source>
        <dbReference type="SAM" id="SignalP"/>
    </source>
</evidence>
<reference evidence="10" key="1">
    <citation type="submission" date="2021-04" db="EMBL/GenBank/DDBJ databases">
        <title>Draft genome assembly of strain Phenylobacterium sp. 20VBR1 using MiniION and Illumina platforms.</title>
        <authorList>
            <person name="Thomas F.A."/>
            <person name="Krishnan K.P."/>
            <person name="Sinha R.K."/>
        </authorList>
    </citation>
    <scope>NUCLEOTIDE SEQUENCE</scope>
    <source>
        <strain evidence="10">20VBR1</strain>
    </source>
</reference>
<dbReference type="GO" id="GO:0004222">
    <property type="term" value="F:metalloendopeptidase activity"/>
    <property type="evidence" value="ECO:0007669"/>
    <property type="project" value="InterPro"/>
</dbReference>
<protein>
    <submittedName>
        <fullName evidence="10">M3 family metallopeptidase</fullName>
    </submittedName>
</protein>
<feature type="domain" description="Peptidase M3A/M3B catalytic" evidence="9">
    <location>
        <begin position="254"/>
        <end position="702"/>
    </location>
</feature>
<evidence type="ECO:0000256" key="5">
    <source>
        <dbReference type="ARBA" id="ARBA00022833"/>
    </source>
</evidence>
<evidence type="ECO:0000256" key="4">
    <source>
        <dbReference type="ARBA" id="ARBA00022801"/>
    </source>
</evidence>
<organism evidence="10 11">
    <name type="scientific">Phenylobacterium glaciei</name>
    <dbReference type="NCBI Taxonomy" id="2803784"/>
    <lineage>
        <taxon>Bacteria</taxon>
        <taxon>Pseudomonadati</taxon>
        <taxon>Pseudomonadota</taxon>
        <taxon>Alphaproteobacteria</taxon>
        <taxon>Caulobacterales</taxon>
        <taxon>Caulobacteraceae</taxon>
        <taxon>Phenylobacterium</taxon>
    </lineage>
</organism>
<proteinExistence type="inferred from homology"/>
<keyword evidence="2 7" id="KW-0645">Protease</keyword>
<evidence type="ECO:0000256" key="6">
    <source>
        <dbReference type="ARBA" id="ARBA00023049"/>
    </source>
</evidence>
<dbReference type="Gene3D" id="3.40.390.10">
    <property type="entry name" value="Collagenase (Catalytic Domain)"/>
    <property type="match status" value="1"/>
</dbReference>
<keyword evidence="5 7" id="KW-0862">Zinc</keyword>
<comment type="cofactor">
    <cofactor evidence="7">
        <name>Zn(2+)</name>
        <dbReference type="ChEBI" id="CHEBI:29105"/>
    </cofactor>
    <text evidence="7">Binds 1 zinc ion.</text>
</comment>
<dbReference type="PANTHER" id="PTHR43660">
    <property type="entry name" value="DIPEPTIDYL CARBOXYPEPTIDASE"/>
    <property type="match status" value="1"/>
</dbReference>
<feature type="signal peptide" evidence="8">
    <location>
        <begin position="1"/>
        <end position="25"/>
    </location>
</feature>
<keyword evidence="6 7" id="KW-0482">Metalloprotease</keyword>